<evidence type="ECO:0000256" key="7">
    <source>
        <dbReference type="ARBA" id="ARBA00022679"/>
    </source>
</evidence>
<sequence>MKLNEEIKKLKEKNDVTILAHYYVSGDVQDIADYVGDSYYLSKVATEVSQKTILFCGVKFMGESAKILNPEKRVVMVDESADCPMAHMIDEETIQSIKAKHDDIAVVCYINSSAAIKALSDVCVTSSNAFKIVSSLPEKNILFIPDNNLGTYLSTKIKEKNFIFHQGYCPVHQDIHMEDVIRAKEEHPKVKVLAHPECRIEVLNLADFIGSTSEIIDYATKSSDESFIIATEDGILHQLGNKNPNKTFYLVNENQQCFGMKLNTLSKVYGILNSMENEILLDEDLRQKAKVPLTKMHELAQ</sequence>
<comment type="catalytic activity">
    <reaction evidence="11">
        <text>iminosuccinate + dihydroxyacetone phosphate = quinolinate + phosphate + 2 H2O + H(+)</text>
        <dbReference type="Rhea" id="RHEA:25888"/>
        <dbReference type="ChEBI" id="CHEBI:15377"/>
        <dbReference type="ChEBI" id="CHEBI:15378"/>
        <dbReference type="ChEBI" id="CHEBI:29959"/>
        <dbReference type="ChEBI" id="CHEBI:43474"/>
        <dbReference type="ChEBI" id="CHEBI:57642"/>
        <dbReference type="ChEBI" id="CHEBI:77875"/>
        <dbReference type="EC" id="2.5.1.72"/>
    </reaction>
    <physiologicalReaction direction="left-to-right" evidence="11">
        <dbReference type="Rhea" id="RHEA:25889"/>
    </physiologicalReaction>
</comment>
<reference evidence="17" key="4">
    <citation type="submission" date="2016-11" db="EMBL/GenBank/DDBJ databases">
        <authorList>
            <person name="Jaros S."/>
            <person name="Januszkiewicz K."/>
            <person name="Wedrychowicz H."/>
        </authorList>
    </citation>
    <scope>NUCLEOTIDE SEQUENCE [LARGE SCALE GENOMIC DNA]</scope>
    <source>
        <strain evidence="17">DSM 1682</strain>
    </source>
</reference>
<evidence type="ECO:0000256" key="5">
    <source>
        <dbReference type="ARBA" id="ARBA00022485"/>
    </source>
</evidence>
<evidence type="ECO:0000313" key="16">
    <source>
        <dbReference type="Proteomes" id="UP000068026"/>
    </source>
</evidence>
<accession>A0A110A7G1</accession>
<dbReference type="PANTHER" id="PTHR30573:SF0">
    <property type="entry name" value="QUINOLINATE SYNTHASE, CHLOROPLASTIC"/>
    <property type="match status" value="1"/>
</dbReference>
<evidence type="ECO:0000256" key="6">
    <source>
        <dbReference type="ARBA" id="ARBA00022642"/>
    </source>
</evidence>
<dbReference type="PANTHER" id="PTHR30573">
    <property type="entry name" value="QUINOLINATE SYNTHETASE A"/>
    <property type="match status" value="1"/>
</dbReference>
<keyword evidence="6" id="KW-0662">Pyridine nucleotide biosynthesis</keyword>
<dbReference type="Proteomes" id="UP000184204">
    <property type="component" value="Unassembled WGS sequence"/>
</dbReference>
<dbReference type="InterPro" id="IPR036094">
    <property type="entry name" value="NadA_sf"/>
</dbReference>
<dbReference type="AlphaFoldDB" id="A0A110A7G1"/>
<reference evidence="14 16" key="1">
    <citation type="journal article" date="2016" name="Genome Announc.">
        <title>Complete Genome Sequence of the Amino Acid-Fermenting Clostridium propionicum X2 (DSM 1682).</title>
        <authorList>
            <person name="Poehlein A."/>
            <person name="Schlien K."/>
            <person name="Chowdhury N.P."/>
            <person name="Gottschalk G."/>
            <person name="Buckel W."/>
            <person name="Daniel R."/>
        </authorList>
    </citation>
    <scope>NUCLEOTIDE SEQUENCE [LARGE SCALE GENOMIC DNA]</scope>
    <source>
        <strain evidence="14 16">X2</strain>
    </source>
</reference>
<keyword evidence="8" id="KW-0479">Metal-binding</keyword>
<evidence type="ECO:0000256" key="3">
    <source>
        <dbReference type="ARBA" id="ARBA00005065"/>
    </source>
</evidence>
<evidence type="ECO:0000256" key="9">
    <source>
        <dbReference type="ARBA" id="ARBA00023004"/>
    </source>
</evidence>
<dbReference type="Pfam" id="PF02445">
    <property type="entry name" value="NadA"/>
    <property type="match status" value="1"/>
</dbReference>
<dbReference type="GO" id="GO:0008987">
    <property type="term" value="F:quinolinate synthetase A activity"/>
    <property type="evidence" value="ECO:0007669"/>
    <property type="project" value="UniProtKB-UniRule"/>
</dbReference>
<evidence type="ECO:0000256" key="1">
    <source>
        <dbReference type="ARBA" id="ARBA00001966"/>
    </source>
</evidence>
<dbReference type="KEGG" id="cpro:CPRO_08230"/>
<dbReference type="EC" id="2.5.1.72" evidence="4 13"/>
<comment type="function">
    <text evidence="2">Catalyzes the condensation of iminoaspartate with dihydroxyacetone phosphate to form quinolinate.</text>
</comment>
<keyword evidence="9" id="KW-0408">Iron</keyword>
<keyword evidence="16" id="KW-1185">Reference proteome</keyword>
<dbReference type="NCBIfam" id="NF006878">
    <property type="entry name" value="PRK09375.1-2"/>
    <property type="match status" value="1"/>
</dbReference>
<reference evidence="16" key="2">
    <citation type="submission" date="2016-01" db="EMBL/GenBank/DDBJ databases">
        <authorList>
            <person name="Poehlein A."/>
            <person name="Schlien K."/>
            <person name="Gottschalk G."/>
            <person name="Buckel W."/>
            <person name="Daniel R."/>
        </authorList>
    </citation>
    <scope>NUCLEOTIDE SEQUENCE [LARGE SCALE GENOMIC DNA]</scope>
    <source>
        <strain evidence="16">X2</strain>
    </source>
</reference>
<evidence type="ECO:0000256" key="13">
    <source>
        <dbReference type="NCBIfam" id="TIGR00550"/>
    </source>
</evidence>
<dbReference type="NCBIfam" id="TIGR00550">
    <property type="entry name" value="nadA"/>
    <property type="match status" value="1"/>
</dbReference>
<comment type="pathway">
    <text evidence="3">Cofactor biosynthesis; NAD(+) biosynthesis; quinolinate from iminoaspartate: step 1/1.</text>
</comment>
<evidence type="ECO:0000313" key="14">
    <source>
        <dbReference type="EMBL" id="AMJ40423.1"/>
    </source>
</evidence>
<protein>
    <recommendedName>
        <fullName evidence="12 13">Quinolinate synthase</fullName>
        <ecNumber evidence="4 13">2.5.1.72</ecNumber>
    </recommendedName>
</protein>
<dbReference type="Gene3D" id="3.40.50.10800">
    <property type="entry name" value="NadA-like"/>
    <property type="match status" value="3"/>
</dbReference>
<evidence type="ECO:0000256" key="4">
    <source>
        <dbReference type="ARBA" id="ARBA00012669"/>
    </source>
</evidence>
<evidence type="ECO:0000256" key="2">
    <source>
        <dbReference type="ARBA" id="ARBA00003791"/>
    </source>
</evidence>
<organism evidence="15 17">
    <name type="scientific">Anaerotignum propionicum DSM 1682</name>
    <dbReference type="NCBI Taxonomy" id="991789"/>
    <lineage>
        <taxon>Bacteria</taxon>
        <taxon>Bacillati</taxon>
        <taxon>Bacillota</taxon>
        <taxon>Clostridia</taxon>
        <taxon>Lachnospirales</taxon>
        <taxon>Anaerotignaceae</taxon>
        <taxon>Anaerotignum</taxon>
    </lineage>
</organism>
<dbReference type="GO" id="GO:0034628">
    <property type="term" value="P:'de novo' NAD+ biosynthetic process from L-aspartate"/>
    <property type="evidence" value="ECO:0007669"/>
    <property type="project" value="TreeGrafter"/>
</dbReference>
<name>A0A110A7G1_ANAPI</name>
<evidence type="ECO:0000256" key="8">
    <source>
        <dbReference type="ARBA" id="ARBA00022723"/>
    </source>
</evidence>
<comment type="cofactor">
    <cofactor evidence="1">
        <name>[4Fe-4S] cluster</name>
        <dbReference type="ChEBI" id="CHEBI:49883"/>
    </cofactor>
</comment>
<keyword evidence="7 14" id="KW-0808">Transferase</keyword>
<dbReference type="FunFam" id="3.40.50.10800:FF:000001">
    <property type="entry name" value="Quinolinate synthase A"/>
    <property type="match status" value="1"/>
</dbReference>
<evidence type="ECO:0000256" key="11">
    <source>
        <dbReference type="ARBA" id="ARBA00050125"/>
    </source>
</evidence>
<evidence type="ECO:0000313" key="17">
    <source>
        <dbReference type="Proteomes" id="UP000184204"/>
    </source>
</evidence>
<dbReference type="SUPFAM" id="SSF142754">
    <property type="entry name" value="NadA-like"/>
    <property type="match status" value="1"/>
</dbReference>
<evidence type="ECO:0000313" key="15">
    <source>
        <dbReference type="EMBL" id="SHE42466.1"/>
    </source>
</evidence>
<dbReference type="OrthoDB" id="9801204at2"/>
<gene>
    <name evidence="14" type="primary">nadA</name>
    <name evidence="14" type="ORF">CPRO_08230</name>
    <name evidence="15" type="ORF">SAMN02745151_00659</name>
</gene>
<dbReference type="GO" id="GO:0046872">
    <property type="term" value="F:metal ion binding"/>
    <property type="evidence" value="ECO:0007669"/>
    <property type="project" value="UniProtKB-KW"/>
</dbReference>
<dbReference type="GO" id="GO:0005829">
    <property type="term" value="C:cytosol"/>
    <property type="evidence" value="ECO:0007669"/>
    <property type="project" value="TreeGrafter"/>
</dbReference>
<dbReference type="EMBL" id="FQUA01000002">
    <property type="protein sequence ID" value="SHE42466.1"/>
    <property type="molecule type" value="Genomic_DNA"/>
</dbReference>
<dbReference type="InterPro" id="IPR003473">
    <property type="entry name" value="NadA"/>
</dbReference>
<dbReference type="EMBL" id="CP014223">
    <property type="protein sequence ID" value="AMJ40423.1"/>
    <property type="molecule type" value="Genomic_DNA"/>
</dbReference>
<keyword evidence="10" id="KW-0411">Iron-sulfur</keyword>
<dbReference type="GO" id="GO:0051539">
    <property type="term" value="F:4 iron, 4 sulfur cluster binding"/>
    <property type="evidence" value="ECO:0007669"/>
    <property type="project" value="UniProtKB-KW"/>
</dbReference>
<reference evidence="15" key="3">
    <citation type="submission" date="2016-11" db="EMBL/GenBank/DDBJ databases">
        <authorList>
            <person name="Varghese N."/>
            <person name="Submissions S."/>
        </authorList>
    </citation>
    <scope>NUCLEOTIDE SEQUENCE</scope>
    <source>
        <strain evidence="15">DSM 1682</strain>
    </source>
</reference>
<evidence type="ECO:0000256" key="12">
    <source>
        <dbReference type="ARBA" id="ARBA00073059"/>
    </source>
</evidence>
<dbReference type="Proteomes" id="UP000068026">
    <property type="component" value="Chromosome"/>
</dbReference>
<proteinExistence type="predicted"/>
<dbReference type="RefSeq" id="WP_066053676.1">
    <property type="nucleotide sequence ID" value="NZ_CP014223.1"/>
</dbReference>
<evidence type="ECO:0000256" key="10">
    <source>
        <dbReference type="ARBA" id="ARBA00023014"/>
    </source>
</evidence>
<keyword evidence="5" id="KW-0004">4Fe-4S</keyword>